<evidence type="ECO:0000313" key="1">
    <source>
        <dbReference type="EMBL" id="KAJ0097232.1"/>
    </source>
</evidence>
<dbReference type="EMBL" id="CM047901">
    <property type="protein sequence ID" value="KAJ0097232.1"/>
    <property type="molecule type" value="Genomic_DNA"/>
</dbReference>
<evidence type="ECO:0000313" key="2">
    <source>
        <dbReference type="Proteomes" id="UP001164250"/>
    </source>
</evidence>
<sequence>MAEDMDSCKSTYSYLITFAGGAVSWQSRLQKCVALSTTETKFIIITEACKELLWMKKLMRELGFKQQQHVLFCDNQSAIHLDKNFTIHLRSKHIDVRYH</sequence>
<accession>A0ACC1BEF8</accession>
<comment type="caution">
    <text evidence="1">The sequence shown here is derived from an EMBL/GenBank/DDBJ whole genome shotgun (WGS) entry which is preliminary data.</text>
</comment>
<proteinExistence type="predicted"/>
<dbReference type="Proteomes" id="UP001164250">
    <property type="component" value="Chromosome 5"/>
</dbReference>
<protein>
    <submittedName>
        <fullName evidence="1">Uncharacterized protein</fullName>
    </submittedName>
</protein>
<reference evidence="2" key="1">
    <citation type="journal article" date="2023" name="G3 (Bethesda)">
        <title>Genome assembly and association tests identify interacting loci associated with vigor, precocity, and sex in interspecific pistachio rootstocks.</title>
        <authorList>
            <person name="Palmer W."/>
            <person name="Jacygrad E."/>
            <person name="Sagayaradj S."/>
            <person name="Cavanaugh K."/>
            <person name="Han R."/>
            <person name="Bertier L."/>
            <person name="Beede B."/>
            <person name="Kafkas S."/>
            <person name="Golino D."/>
            <person name="Preece J."/>
            <person name="Michelmore R."/>
        </authorList>
    </citation>
    <scope>NUCLEOTIDE SEQUENCE [LARGE SCALE GENOMIC DNA]</scope>
</reference>
<keyword evidence="2" id="KW-1185">Reference proteome</keyword>
<name>A0ACC1BEF8_9ROSI</name>
<gene>
    <name evidence="1" type="ORF">Patl1_29252</name>
</gene>
<organism evidence="1 2">
    <name type="scientific">Pistacia atlantica</name>
    <dbReference type="NCBI Taxonomy" id="434234"/>
    <lineage>
        <taxon>Eukaryota</taxon>
        <taxon>Viridiplantae</taxon>
        <taxon>Streptophyta</taxon>
        <taxon>Embryophyta</taxon>
        <taxon>Tracheophyta</taxon>
        <taxon>Spermatophyta</taxon>
        <taxon>Magnoliopsida</taxon>
        <taxon>eudicotyledons</taxon>
        <taxon>Gunneridae</taxon>
        <taxon>Pentapetalae</taxon>
        <taxon>rosids</taxon>
        <taxon>malvids</taxon>
        <taxon>Sapindales</taxon>
        <taxon>Anacardiaceae</taxon>
        <taxon>Pistacia</taxon>
    </lineage>
</organism>